<evidence type="ECO:0000256" key="1">
    <source>
        <dbReference type="SAM" id="MobiDB-lite"/>
    </source>
</evidence>
<reference evidence="2" key="5">
    <citation type="journal article" date="2021" name="G3 (Bethesda)">
        <title>Aegilops tauschii genome assembly Aet v5.0 features greater sequence contiguity and improved annotation.</title>
        <authorList>
            <person name="Wang L."/>
            <person name="Zhu T."/>
            <person name="Rodriguez J.C."/>
            <person name="Deal K.R."/>
            <person name="Dubcovsky J."/>
            <person name="McGuire P.E."/>
            <person name="Lux T."/>
            <person name="Spannagl M."/>
            <person name="Mayer K.F.X."/>
            <person name="Baldrich P."/>
            <person name="Meyers B.C."/>
            <person name="Huo N."/>
            <person name="Gu Y.Q."/>
            <person name="Zhou H."/>
            <person name="Devos K.M."/>
            <person name="Bennetzen J.L."/>
            <person name="Unver T."/>
            <person name="Budak H."/>
            <person name="Gulick P.J."/>
            <person name="Galiba G."/>
            <person name="Kalapos B."/>
            <person name="Nelson D.R."/>
            <person name="Li P."/>
            <person name="You F.M."/>
            <person name="Luo M.C."/>
            <person name="Dvorak J."/>
        </authorList>
    </citation>
    <scope>NUCLEOTIDE SEQUENCE [LARGE SCALE GENOMIC DNA]</scope>
    <source>
        <strain evidence="2">cv. AL8/78</strain>
    </source>
</reference>
<reference evidence="2" key="4">
    <citation type="submission" date="2019-03" db="UniProtKB">
        <authorList>
            <consortium name="EnsemblPlants"/>
        </authorList>
    </citation>
    <scope>IDENTIFICATION</scope>
</reference>
<accession>A0A452XKE0</accession>
<reference evidence="2" key="3">
    <citation type="journal article" date="2017" name="Nature">
        <title>Genome sequence of the progenitor of the wheat D genome Aegilops tauschii.</title>
        <authorList>
            <person name="Luo M.C."/>
            <person name="Gu Y.Q."/>
            <person name="Puiu D."/>
            <person name="Wang H."/>
            <person name="Twardziok S.O."/>
            <person name="Deal K.R."/>
            <person name="Huo N."/>
            <person name="Zhu T."/>
            <person name="Wang L."/>
            <person name="Wang Y."/>
            <person name="McGuire P.E."/>
            <person name="Liu S."/>
            <person name="Long H."/>
            <person name="Ramasamy R.K."/>
            <person name="Rodriguez J.C."/>
            <person name="Van S.L."/>
            <person name="Yuan L."/>
            <person name="Wang Z."/>
            <person name="Xia Z."/>
            <person name="Xiao L."/>
            <person name="Anderson O.D."/>
            <person name="Ouyang S."/>
            <person name="Liang Y."/>
            <person name="Zimin A.V."/>
            <person name="Pertea G."/>
            <person name="Qi P."/>
            <person name="Bennetzen J.L."/>
            <person name="Dai X."/>
            <person name="Dawson M.W."/>
            <person name="Muller H.G."/>
            <person name="Kugler K."/>
            <person name="Rivarola-Duarte L."/>
            <person name="Spannagl M."/>
            <person name="Mayer K.F.X."/>
            <person name="Lu F.H."/>
            <person name="Bevan M.W."/>
            <person name="Leroy P."/>
            <person name="Li P."/>
            <person name="You F.M."/>
            <person name="Sun Q."/>
            <person name="Liu Z."/>
            <person name="Lyons E."/>
            <person name="Wicker T."/>
            <person name="Salzberg S.L."/>
            <person name="Devos K.M."/>
            <person name="Dvorak J."/>
        </authorList>
    </citation>
    <scope>NUCLEOTIDE SEQUENCE [LARGE SCALE GENOMIC DNA]</scope>
    <source>
        <strain evidence="2">cv. AL8/78</strain>
    </source>
</reference>
<sequence length="193" mass="21258">MLLLVEKMSYLHEQMAANYSLRSEIIVAGRNLRPGENERKYLVVFLQGSASRPAAGPSSPPAARPDQQQAHPPPPPPPSTSRSLRQAPPCRPAARPRRQQQAPPPPPSTSRTLHQAPPCCPVAHPRRQQQAQPPPPQSCRRRPSVLAPLPRQIVAATPPGHRSTHHSRQVLLTYQNLLLLSGKWLASSLDEVH</sequence>
<organism evidence="2 3">
    <name type="scientific">Aegilops tauschii subsp. strangulata</name>
    <name type="common">Goatgrass</name>
    <dbReference type="NCBI Taxonomy" id="200361"/>
    <lineage>
        <taxon>Eukaryota</taxon>
        <taxon>Viridiplantae</taxon>
        <taxon>Streptophyta</taxon>
        <taxon>Embryophyta</taxon>
        <taxon>Tracheophyta</taxon>
        <taxon>Spermatophyta</taxon>
        <taxon>Magnoliopsida</taxon>
        <taxon>Liliopsida</taxon>
        <taxon>Poales</taxon>
        <taxon>Poaceae</taxon>
        <taxon>BOP clade</taxon>
        <taxon>Pooideae</taxon>
        <taxon>Triticodae</taxon>
        <taxon>Triticeae</taxon>
        <taxon>Triticinae</taxon>
        <taxon>Aegilops</taxon>
    </lineage>
</organism>
<keyword evidence="3" id="KW-1185">Reference proteome</keyword>
<dbReference type="EnsemblPlants" id="AET1Gv20040000.25">
    <property type="protein sequence ID" value="AET1Gv20040000.25"/>
    <property type="gene ID" value="AET1Gv20040000"/>
</dbReference>
<dbReference type="Proteomes" id="UP000015105">
    <property type="component" value="Chromosome 1D"/>
</dbReference>
<evidence type="ECO:0000313" key="3">
    <source>
        <dbReference type="Proteomes" id="UP000015105"/>
    </source>
</evidence>
<feature type="region of interest" description="Disordered" evidence="1">
    <location>
        <begin position="50"/>
        <end position="143"/>
    </location>
</feature>
<dbReference type="AlphaFoldDB" id="A0A452XKE0"/>
<proteinExistence type="predicted"/>
<protein>
    <submittedName>
        <fullName evidence="2">Uncharacterized protein</fullName>
    </submittedName>
</protein>
<evidence type="ECO:0000313" key="2">
    <source>
        <dbReference type="EnsemblPlants" id="AET1Gv20040000.25"/>
    </source>
</evidence>
<reference evidence="3" key="2">
    <citation type="journal article" date="2017" name="Nat. Plants">
        <title>The Aegilops tauschii genome reveals multiple impacts of transposons.</title>
        <authorList>
            <person name="Zhao G."/>
            <person name="Zou C."/>
            <person name="Li K."/>
            <person name="Wang K."/>
            <person name="Li T."/>
            <person name="Gao L."/>
            <person name="Zhang X."/>
            <person name="Wang H."/>
            <person name="Yang Z."/>
            <person name="Liu X."/>
            <person name="Jiang W."/>
            <person name="Mao L."/>
            <person name="Kong X."/>
            <person name="Jiao Y."/>
            <person name="Jia J."/>
        </authorList>
    </citation>
    <scope>NUCLEOTIDE SEQUENCE [LARGE SCALE GENOMIC DNA]</scope>
    <source>
        <strain evidence="3">cv. AL8/78</strain>
    </source>
</reference>
<dbReference type="Gramene" id="AET1Gv20040000.25">
    <property type="protein sequence ID" value="AET1Gv20040000.25"/>
    <property type="gene ID" value="AET1Gv20040000"/>
</dbReference>
<reference evidence="3" key="1">
    <citation type="journal article" date="2014" name="Science">
        <title>Ancient hybridizations among the ancestral genomes of bread wheat.</title>
        <authorList>
            <consortium name="International Wheat Genome Sequencing Consortium,"/>
            <person name="Marcussen T."/>
            <person name="Sandve S.R."/>
            <person name="Heier L."/>
            <person name="Spannagl M."/>
            <person name="Pfeifer M."/>
            <person name="Jakobsen K.S."/>
            <person name="Wulff B.B."/>
            <person name="Steuernagel B."/>
            <person name="Mayer K.F."/>
            <person name="Olsen O.A."/>
        </authorList>
    </citation>
    <scope>NUCLEOTIDE SEQUENCE [LARGE SCALE GENOMIC DNA]</scope>
    <source>
        <strain evidence="3">cv. AL8/78</strain>
    </source>
</reference>
<name>A0A452XKE0_AEGTS</name>